<comment type="caution">
    <text evidence="2">The sequence shown here is derived from an EMBL/GenBank/DDBJ whole genome shotgun (WGS) entry which is preliminary data.</text>
</comment>
<feature type="compositionally biased region" description="Low complexity" evidence="1">
    <location>
        <begin position="530"/>
        <end position="554"/>
    </location>
</feature>
<sequence length="1199" mass="140043">MNEYQKIQSFNDITQCSVEQATRFLKQNNYNVEAAMDAFYESGEEPENAVPIEKPQPSEFAIKQMMDSTSTSSEQAIRYLQNCYNSVPEAINKFIDSGEEPKGQIVKQPEKHISLQLSVNSSENNYQQNYYNNFDNVEDDNDYNTNQSQKSKSKQPVQKENKQVKSFFNGANNQVRFQETMNVSFDIANKYINAAGGDYDKAVQLYQEDQVRMQQPVQKENKQVKSFFTGANNQVRFQETMNVSFDIANKYINAAGGDYDKAVQQYQKDCIKNQQSQKNSQKPLNQYNRYNNLDNNEYFSNTNQSQSHISQQLSVNSSENNYQQNYYNNFDNVEDDNDYNTNQSQKSKSKQPVQKENKQVKSFFNGANNQVRFQETMNVSFDIANKYISAAGGDYDKAVQLYQEDQVRMQQPVQKENKQVKSFFTGANNQVRFQETMNVSFDIANKYISAAGGDYDKAVQLYQEDQVRMQQPVQKENKQVKSFFTGANNQVRFQETMNVSFDIANKYISAAGGDYEKAVQLYQKDCIKNQQSQKNSQKPLNQYNRYNNLDNNEYFSNTNQSQSHISQQLSVNSSENNYQQNYYNNFDNVEDDNDYNTNQSQKSKSKQPVQKENKQVKSFFTGANNQVRFQETMNVSFDIANKYISAAGGDYEKAVQLYQKDCIKNQQSQKNSQKPLNQYNRYNNLDNNEYFSNTNQSQSHISQQLSVNSSENNYQQNYYNNFDNVEDDNDYNTNQSQKSKSKQPVQKENKQVKSFFNGANNQVRFQETMNVSFDIANKYINAAGGDYDKAVQLYQEDQVRMQQPVQKENKQVKSFFTGANNQVRFQETMNVSLDIANKYISAAGGDYEKAIKQYQEDQAQNQYTWKQHLQQFTINYFKQNIDPNQYNGYNQNQLYKKLNQSPQVQQFANSSQFEDYCPNNPYFGQIPTQHINQLNIEQKTVSEHQTFLEDLNNLCIKHEKEELIQKTSNSQQQNNTQEFQVLSIQNNSANELKNLNKNQKPVIIEQIPSIYQPILVDDIYYQRMLNSAKVTNFDQEHHQIKTYINEIICPGQIKDNQELVEIFQRAYNILLQVTKQNVFTDDSFESKISYISLAKHNQDEYSIFKISEQDPFKLLEQTANFINQNLYEEDLRLPIDQRALLFSYKMILEEEESFDLIDQNGLNMEKIRQHSLDDITLQQLLKIYENRTKKNNIHEMMIK</sequence>
<reference evidence="3 4" key="2">
    <citation type="submission" date="2024-07" db="EMBL/GenBank/DDBJ databases">
        <authorList>
            <person name="Akdeniz Z."/>
        </authorList>
    </citation>
    <scope>NUCLEOTIDE SEQUENCE [LARGE SCALE GENOMIC DNA]</scope>
</reference>
<dbReference type="EMBL" id="CATOUU010001064">
    <property type="protein sequence ID" value="CAI9969877.1"/>
    <property type="molecule type" value="Genomic_DNA"/>
</dbReference>
<evidence type="ECO:0000313" key="4">
    <source>
        <dbReference type="Proteomes" id="UP001642409"/>
    </source>
</evidence>
<keyword evidence="4" id="KW-1185">Reference proteome</keyword>
<feature type="compositionally biased region" description="Polar residues" evidence="1">
    <location>
        <begin position="299"/>
        <end position="319"/>
    </location>
</feature>
<feature type="compositionally biased region" description="Low complexity" evidence="1">
    <location>
        <begin position="712"/>
        <end position="721"/>
    </location>
</feature>
<reference evidence="2" key="1">
    <citation type="submission" date="2023-06" db="EMBL/GenBank/DDBJ databases">
        <authorList>
            <person name="Kurt Z."/>
        </authorList>
    </citation>
    <scope>NUCLEOTIDE SEQUENCE</scope>
</reference>
<feature type="compositionally biased region" description="Polar residues" evidence="1">
    <location>
        <begin position="691"/>
        <end position="711"/>
    </location>
</feature>
<feature type="compositionally biased region" description="Polar residues" evidence="1">
    <location>
        <begin position="555"/>
        <end position="575"/>
    </location>
</feature>
<dbReference type="InterPro" id="IPR009060">
    <property type="entry name" value="UBA-like_sf"/>
</dbReference>
<gene>
    <name evidence="3" type="ORF">HINF_LOCUS16441</name>
    <name evidence="2" type="ORF">HINF_LOCUS57522</name>
</gene>
<protein>
    <submittedName>
        <fullName evidence="2">UBA-like superfamily</fullName>
    </submittedName>
    <submittedName>
        <fullName evidence="3">UBA-like_superfamily</fullName>
    </submittedName>
</protein>
<feature type="region of interest" description="Disordered" evidence="1">
    <location>
        <begin position="133"/>
        <end position="160"/>
    </location>
</feature>
<evidence type="ECO:0000313" key="3">
    <source>
        <dbReference type="EMBL" id="CAL5999902.1"/>
    </source>
</evidence>
<feature type="region of interest" description="Disordered" evidence="1">
    <location>
        <begin position="271"/>
        <end position="356"/>
    </location>
</feature>
<name>A0AA86R5R5_9EUKA</name>
<evidence type="ECO:0000256" key="1">
    <source>
        <dbReference type="SAM" id="MobiDB-lite"/>
    </source>
</evidence>
<feature type="region of interest" description="Disordered" evidence="1">
    <location>
        <begin position="530"/>
        <end position="613"/>
    </location>
</feature>
<dbReference type="SUPFAM" id="SSF46934">
    <property type="entry name" value="UBA-like"/>
    <property type="match status" value="1"/>
</dbReference>
<feature type="compositionally biased region" description="Low complexity" evidence="1">
    <location>
        <begin position="272"/>
        <end position="298"/>
    </location>
</feature>
<organism evidence="2">
    <name type="scientific">Hexamita inflata</name>
    <dbReference type="NCBI Taxonomy" id="28002"/>
    <lineage>
        <taxon>Eukaryota</taxon>
        <taxon>Metamonada</taxon>
        <taxon>Diplomonadida</taxon>
        <taxon>Hexamitidae</taxon>
        <taxon>Hexamitinae</taxon>
        <taxon>Hexamita</taxon>
    </lineage>
</organism>
<feature type="region of interest" description="Disordered" evidence="1">
    <location>
        <begin position="665"/>
        <end position="748"/>
    </location>
</feature>
<accession>A0AA86R5R5</accession>
<feature type="compositionally biased region" description="Low complexity" evidence="1">
    <location>
        <begin position="665"/>
        <end position="690"/>
    </location>
</feature>
<dbReference type="CDD" id="cd14348">
    <property type="entry name" value="UBA_p47"/>
    <property type="match status" value="1"/>
</dbReference>
<dbReference type="Pfam" id="PF14555">
    <property type="entry name" value="UBA_4"/>
    <property type="match status" value="1"/>
</dbReference>
<evidence type="ECO:0000313" key="2">
    <source>
        <dbReference type="EMBL" id="CAI9969877.1"/>
    </source>
</evidence>
<dbReference type="AlphaFoldDB" id="A0AA86R5R5"/>
<feature type="compositionally biased region" description="Low complexity" evidence="1">
    <location>
        <begin position="320"/>
        <end position="329"/>
    </location>
</feature>
<feature type="compositionally biased region" description="Low complexity" evidence="1">
    <location>
        <begin position="576"/>
        <end position="585"/>
    </location>
</feature>
<dbReference type="Gene3D" id="1.10.8.10">
    <property type="entry name" value="DNA helicase RuvA subunit, C-terminal domain"/>
    <property type="match status" value="1"/>
</dbReference>
<dbReference type="EMBL" id="CAXDID020000040">
    <property type="protein sequence ID" value="CAL5999902.1"/>
    <property type="molecule type" value="Genomic_DNA"/>
</dbReference>
<proteinExistence type="predicted"/>
<dbReference type="Proteomes" id="UP001642409">
    <property type="component" value="Unassembled WGS sequence"/>
</dbReference>